<sequence>MDDSSPFMRITRGTPLHVKVVDNPLSFSIGLTHNFGVNAVIKIVKASGIKIVEGGSKRKSINSDSKDIESASSDLDKHEEY</sequence>
<gene>
    <name evidence="2" type="ORF">H5410_052323</name>
</gene>
<comment type="caution">
    <text evidence="2">The sequence shown here is derived from an EMBL/GenBank/DDBJ whole genome shotgun (WGS) entry which is preliminary data.</text>
</comment>
<evidence type="ECO:0000256" key="1">
    <source>
        <dbReference type="SAM" id="MobiDB-lite"/>
    </source>
</evidence>
<evidence type="ECO:0000313" key="2">
    <source>
        <dbReference type="EMBL" id="KAG5581696.1"/>
    </source>
</evidence>
<keyword evidence="3" id="KW-1185">Reference proteome</keyword>
<dbReference type="Proteomes" id="UP000824120">
    <property type="component" value="Chromosome 10"/>
</dbReference>
<organism evidence="2 3">
    <name type="scientific">Solanum commersonii</name>
    <name type="common">Commerson's wild potato</name>
    <name type="synonym">Commerson's nightshade</name>
    <dbReference type="NCBI Taxonomy" id="4109"/>
    <lineage>
        <taxon>Eukaryota</taxon>
        <taxon>Viridiplantae</taxon>
        <taxon>Streptophyta</taxon>
        <taxon>Embryophyta</taxon>
        <taxon>Tracheophyta</taxon>
        <taxon>Spermatophyta</taxon>
        <taxon>Magnoliopsida</taxon>
        <taxon>eudicotyledons</taxon>
        <taxon>Gunneridae</taxon>
        <taxon>Pentapetalae</taxon>
        <taxon>asterids</taxon>
        <taxon>lamiids</taxon>
        <taxon>Solanales</taxon>
        <taxon>Solanaceae</taxon>
        <taxon>Solanoideae</taxon>
        <taxon>Solaneae</taxon>
        <taxon>Solanum</taxon>
    </lineage>
</organism>
<proteinExistence type="predicted"/>
<dbReference type="EMBL" id="JACXVP010000010">
    <property type="protein sequence ID" value="KAG5581696.1"/>
    <property type="molecule type" value="Genomic_DNA"/>
</dbReference>
<feature type="region of interest" description="Disordered" evidence="1">
    <location>
        <begin position="56"/>
        <end position="81"/>
    </location>
</feature>
<feature type="compositionally biased region" description="Basic and acidic residues" evidence="1">
    <location>
        <begin position="64"/>
        <end position="81"/>
    </location>
</feature>
<protein>
    <submittedName>
        <fullName evidence="2">Uncharacterized protein</fullName>
    </submittedName>
</protein>
<reference evidence="2 3" key="1">
    <citation type="submission" date="2020-09" db="EMBL/GenBank/DDBJ databases">
        <title>De no assembly of potato wild relative species, Solanum commersonii.</title>
        <authorList>
            <person name="Cho K."/>
        </authorList>
    </citation>
    <scope>NUCLEOTIDE SEQUENCE [LARGE SCALE GENOMIC DNA]</scope>
    <source>
        <strain evidence="2">LZ3.2</strain>
        <tissue evidence="2">Leaf</tissue>
    </source>
</reference>
<dbReference type="AlphaFoldDB" id="A0A9J5X3R0"/>
<name>A0A9J5X3R0_SOLCO</name>
<accession>A0A9J5X3R0</accession>
<evidence type="ECO:0000313" key="3">
    <source>
        <dbReference type="Proteomes" id="UP000824120"/>
    </source>
</evidence>